<reference evidence="2 3" key="1">
    <citation type="submission" date="2008-01" db="EMBL/GenBank/DDBJ databases">
        <authorList>
            <person name="Wagner-Dobler I."/>
            <person name="Ferriera S."/>
            <person name="Johnson J."/>
            <person name="Kravitz S."/>
            <person name="Beeson K."/>
            <person name="Sutton G."/>
            <person name="Rogers Y.-H."/>
            <person name="Friedman R."/>
            <person name="Frazier M."/>
            <person name="Venter J.C."/>
        </authorList>
    </citation>
    <scope>NUCLEOTIDE SEQUENCE [LARGE SCALE GENOMIC DNA]</scope>
    <source>
        <strain evidence="3">DSM 17067 / NCIMB 14079 / DFL-11</strain>
    </source>
</reference>
<gene>
    <name evidence="2" type="ORF">SADFL11_1451</name>
</gene>
<organism evidence="2 3">
    <name type="scientific">Roseibium alexandrii (strain DSM 17067 / NCIMB 14079 / DFL-11)</name>
    <name type="common">Labrenzia alexandrii</name>
    <dbReference type="NCBI Taxonomy" id="244592"/>
    <lineage>
        <taxon>Bacteria</taxon>
        <taxon>Pseudomonadati</taxon>
        <taxon>Pseudomonadota</taxon>
        <taxon>Alphaproteobacteria</taxon>
        <taxon>Hyphomicrobiales</taxon>
        <taxon>Stappiaceae</taxon>
        <taxon>Roseibium</taxon>
    </lineage>
</organism>
<dbReference type="SUPFAM" id="SSF47413">
    <property type="entry name" value="lambda repressor-like DNA-binding domains"/>
    <property type="match status" value="1"/>
</dbReference>
<dbReference type="InterPro" id="IPR010982">
    <property type="entry name" value="Lambda_DNA-bd_dom_sf"/>
</dbReference>
<dbReference type="InterPro" id="IPR001387">
    <property type="entry name" value="Cro/C1-type_HTH"/>
</dbReference>
<dbReference type="Proteomes" id="UP000004703">
    <property type="component" value="Chromosome"/>
</dbReference>
<sequence>MTIPNRQADIASDFDFSNIHNGNYCAEIATDRLLESVHYSHAMATDKQDIIKQWLAKVIEEKEETQAGLAKLLGLSTSQINKTVSGSRNLKADELLIVAAYFDADLPIIPGYGHARIAKRSNDNLEGQIAFSDSDEDELWNLAEQKVKDEENKRGIKFTNEEFIDRIIKLYNTLSRRHE</sequence>
<dbReference type="PROSITE" id="PS50943">
    <property type="entry name" value="HTH_CROC1"/>
    <property type="match status" value="1"/>
</dbReference>
<evidence type="ECO:0000313" key="2">
    <source>
        <dbReference type="EMBL" id="EEE44164.2"/>
    </source>
</evidence>
<protein>
    <submittedName>
        <fullName evidence="2">Plasmid maintenance system antidote protein</fullName>
    </submittedName>
</protein>
<dbReference type="AlphaFoldDB" id="A0A5E8GW38"/>
<name>A0A5E8GW38_ROSAD</name>
<proteinExistence type="predicted"/>
<comment type="caution">
    <text evidence="2">The sequence shown here is derived from an EMBL/GenBank/DDBJ whole genome shotgun (WGS) entry which is preliminary data.</text>
</comment>
<accession>A0A5E8GW38</accession>
<reference evidence="2 3" key="2">
    <citation type="submission" date="2013-04" db="EMBL/GenBank/DDBJ databases">
        <authorList>
            <person name="Fiebig A."/>
            <person name="Pradella S."/>
            <person name="Wagner-Doebler I."/>
        </authorList>
    </citation>
    <scope>NUCLEOTIDE SEQUENCE [LARGE SCALE GENOMIC DNA]</scope>
    <source>
        <strain evidence="3">DSM 17067 / NCIMB 14079 / DFL-11</strain>
    </source>
</reference>
<dbReference type="Gene3D" id="1.10.260.40">
    <property type="entry name" value="lambda repressor-like DNA-binding domains"/>
    <property type="match status" value="1"/>
</dbReference>
<evidence type="ECO:0000313" key="3">
    <source>
        <dbReference type="Proteomes" id="UP000004703"/>
    </source>
</evidence>
<feature type="domain" description="HTH cro/C1-type" evidence="1">
    <location>
        <begin position="65"/>
        <end position="109"/>
    </location>
</feature>
<dbReference type="RefSeq" id="WP_134852983.1">
    <property type="nucleotide sequence ID" value="NZ_CM011002.1"/>
</dbReference>
<dbReference type="CDD" id="cd00093">
    <property type="entry name" value="HTH_XRE"/>
    <property type="match status" value="1"/>
</dbReference>
<dbReference type="EMBL" id="ACCU02000003">
    <property type="protein sequence ID" value="EEE44164.2"/>
    <property type="molecule type" value="Genomic_DNA"/>
</dbReference>
<dbReference type="GO" id="GO:0003677">
    <property type="term" value="F:DNA binding"/>
    <property type="evidence" value="ECO:0007669"/>
    <property type="project" value="InterPro"/>
</dbReference>
<evidence type="ECO:0000259" key="1">
    <source>
        <dbReference type="PROSITE" id="PS50943"/>
    </source>
</evidence>
<dbReference type="SMART" id="SM00530">
    <property type="entry name" value="HTH_XRE"/>
    <property type="match status" value="1"/>
</dbReference>